<feature type="binding site" evidence="7">
    <location>
        <position position="862"/>
    </location>
    <ligand>
        <name>Zn(2+)</name>
        <dbReference type="ChEBI" id="CHEBI:29105"/>
        <label>2</label>
    </ligand>
</feature>
<feature type="compositionally biased region" description="Polar residues" evidence="10">
    <location>
        <begin position="622"/>
        <end position="653"/>
    </location>
</feature>
<feature type="binding site" evidence="7">
    <location>
        <position position="833"/>
    </location>
    <ligand>
        <name>Zn(2+)</name>
        <dbReference type="ChEBI" id="CHEBI:29105"/>
        <label>2</label>
    </ligand>
</feature>
<evidence type="ECO:0000256" key="3">
    <source>
        <dbReference type="ARBA" id="ARBA00022723"/>
    </source>
</evidence>
<dbReference type="InterPro" id="IPR001965">
    <property type="entry name" value="Znf_PHD"/>
</dbReference>
<feature type="non-terminal residue" evidence="12">
    <location>
        <position position="1"/>
    </location>
</feature>
<dbReference type="InterPro" id="IPR028651">
    <property type="entry name" value="ING_fam"/>
</dbReference>
<dbReference type="Gene3D" id="3.30.40.10">
    <property type="entry name" value="Zinc/RING finger domain, C3HC4 (zinc finger)"/>
    <property type="match status" value="1"/>
</dbReference>
<comment type="caution">
    <text evidence="12">The sequence shown here is derived from an EMBL/GenBank/DDBJ whole genome shotgun (WGS) entry which is preliminary data.</text>
</comment>
<evidence type="ECO:0000259" key="11">
    <source>
        <dbReference type="PROSITE" id="PS50016"/>
    </source>
</evidence>
<keyword evidence="9" id="KW-0175">Coiled coil</keyword>
<dbReference type="Gene3D" id="6.10.140.1740">
    <property type="match status" value="1"/>
</dbReference>
<dbReference type="STRING" id="5539.A0A3E2HNJ6"/>
<feature type="compositionally biased region" description="Low complexity" evidence="10">
    <location>
        <begin position="717"/>
        <end position="745"/>
    </location>
</feature>
<evidence type="ECO:0000256" key="4">
    <source>
        <dbReference type="ARBA" id="ARBA00022771"/>
    </source>
</evidence>
<feature type="domain" description="PHD-type" evidence="11">
    <location>
        <begin position="817"/>
        <end position="868"/>
    </location>
</feature>
<proteinExistence type="inferred from homology"/>
<feature type="region of interest" description="Disordered" evidence="10">
    <location>
        <begin position="59"/>
        <end position="105"/>
    </location>
</feature>
<dbReference type="SMART" id="SM01408">
    <property type="entry name" value="ING"/>
    <property type="match status" value="1"/>
</dbReference>
<dbReference type="GO" id="GO:0004402">
    <property type="term" value="F:histone acetyltransferase activity"/>
    <property type="evidence" value="ECO:0007669"/>
    <property type="project" value="TreeGrafter"/>
</dbReference>
<reference evidence="12 13" key="1">
    <citation type="submission" date="2018-05" db="EMBL/GenBank/DDBJ databases">
        <title>Draft genome sequence of Scytalidium lignicola DSM 105466, a ubiquitous saprotrophic fungus.</title>
        <authorList>
            <person name="Buettner E."/>
            <person name="Gebauer A.M."/>
            <person name="Hofrichter M."/>
            <person name="Liers C."/>
            <person name="Kellner H."/>
        </authorList>
    </citation>
    <scope>NUCLEOTIDE SEQUENCE [LARGE SCALE GENOMIC DNA]</scope>
    <source>
        <strain evidence="12 13">DSM 105466</strain>
    </source>
</reference>
<dbReference type="PROSITE" id="PS50016">
    <property type="entry name" value="ZF_PHD_2"/>
    <property type="match status" value="1"/>
</dbReference>
<evidence type="ECO:0000256" key="9">
    <source>
        <dbReference type="SAM" id="Coils"/>
    </source>
</evidence>
<feature type="binding site" evidence="7">
    <location>
        <position position="847"/>
    </location>
    <ligand>
        <name>Zn(2+)</name>
        <dbReference type="ChEBI" id="CHEBI:29105"/>
        <label>1</label>
    </ligand>
</feature>
<feature type="binding site" evidence="7">
    <location>
        <position position="838"/>
    </location>
    <ligand>
        <name>Zn(2+)</name>
        <dbReference type="ChEBI" id="CHEBI:29105"/>
        <label>2</label>
    </ligand>
</feature>
<dbReference type="GO" id="GO:0008270">
    <property type="term" value="F:zinc ion binding"/>
    <property type="evidence" value="ECO:0007669"/>
    <property type="project" value="UniProtKB-KW"/>
</dbReference>
<feature type="binding site" evidence="7">
    <location>
        <position position="822"/>
    </location>
    <ligand>
        <name>Zn(2+)</name>
        <dbReference type="ChEBI" id="CHEBI:29105"/>
        <label>1</label>
    </ligand>
</feature>
<dbReference type="Proteomes" id="UP000258309">
    <property type="component" value="Unassembled WGS sequence"/>
</dbReference>
<feature type="binding site" evidence="7">
    <location>
        <position position="820"/>
    </location>
    <ligand>
        <name>Zn(2+)</name>
        <dbReference type="ChEBI" id="CHEBI:29105"/>
        <label>1</label>
    </ligand>
</feature>
<dbReference type="InterPro" id="IPR013083">
    <property type="entry name" value="Znf_RING/FYVE/PHD"/>
</dbReference>
<dbReference type="SUPFAM" id="SSF57903">
    <property type="entry name" value="FYVE/PHD zinc finger"/>
    <property type="match status" value="1"/>
</dbReference>
<feature type="compositionally biased region" description="Basic and acidic residues" evidence="10">
    <location>
        <begin position="63"/>
        <end position="79"/>
    </location>
</feature>
<evidence type="ECO:0000256" key="1">
    <source>
        <dbReference type="ARBA" id="ARBA00004123"/>
    </source>
</evidence>
<keyword evidence="4 8" id="KW-0863">Zinc-finger</keyword>
<dbReference type="InterPro" id="IPR011011">
    <property type="entry name" value="Znf_FYVE_PHD"/>
</dbReference>
<dbReference type="OrthoDB" id="5411773at2759"/>
<dbReference type="GO" id="GO:0006355">
    <property type="term" value="P:regulation of DNA-templated transcription"/>
    <property type="evidence" value="ECO:0007669"/>
    <property type="project" value="TreeGrafter"/>
</dbReference>
<feature type="binding site" evidence="7">
    <location>
        <position position="865"/>
    </location>
    <ligand>
        <name>Zn(2+)</name>
        <dbReference type="ChEBI" id="CHEBI:29105"/>
        <label>2</label>
    </ligand>
</feature>
<feature type="compositionally biased region" description="Basic and acidic residues" evidence="10">
    <location>
        <begin position="567"/>
        <end position="596"/>
    </location>
</feature>
<evidence type="ECO:0000256" key="6">
    <source>
        <dbReference type="ARBA" id="ARBA00023242"/>
    </source>
</evidence>
<dbReference type="GO" id="GO:0005634">
    <property type="term" value="C:nucleus"/>
    <property type="evidence" value="ECO:0007669"/>
    <property type="project" value="UniProtKB-SubCell"/>
</dbReference>
<dbReference type="SMART" id="SM00249">
    <property type="entry name" value="PHD"/>
    <property type="match status" value="1"/>
</dbReference>
<dbReference type="GO" id="GO:0000123">
    <property type="term" value="C:histone acetyltransferase complex"/>
    <property type="evidence" value="ECO:0007669"/>
    <property type="project" value="TreeGrafter"/>
</dbReference>
<keyword evidence="6" id="KW-0539">Nucleus</keyword>
<evidence type="ECO:0000256" key="5">
    <source>
        <dbReference type="ARBA" id="ARBA00022833"/>
    </source>
</evidence>
<dbReference type="InterPro" id="IPR019787">
    <property type="entry name" value="Znf_PHD-finger"/>
</dbReference>
<dbReference type="PANTHER" id="PTHR10333:SF94">
    <property type="entry name" value="FINGER DOMAIN PROTEIN, PUTATIVE (AFU_ORTHOLOGUE AFUA_3G11940)-RELATED"/>
    <property type="match status" value="1"/>
</dbReference>
<accession>A0A3E2HNJ6</accession>
<name>A0A3E2HNJ6_SCYLI</name>
<evidence type="ECO:0000256" key="10">
    <source>
        <dbReference type="SAM" id="MobiDB-lite"/>
    </source>
</evidence>
<evidence type="ECO:0000313" key="12">
    <source>
        <dbReference type="EMBL" id="RFU34772.1"/>
    </source>
</evidence>
<organism evidence="12 13">
    <name type="scientific">Scytalidium lignicola</name>
    <name type="common">Hyphomycete</name>
    <dbReference type="NCBI Taxonomy" id="5539"/>
    <lineage>
        <taxon>Eukaryota</taxon>
        <taxon>Fungi</taxon>
        <taxon>Dikarya</taxon>
        <taxon>Ascomycota</taxon>
        <taxon>Pezizomycotina</taxon>
        <taxon>Leotiomycetes</taxon>
        <taxon>Leotiomycetes incertae sedis</taxon>
        <taxon>Scytalidium</taxon>
    </lineage>
</organism>
<feature type="compositionally biased region" description="Low complexity" evidence="10">
    <location>
        <begin position="770"/>
        <end position="780"/>
    </location>
</feature>
<dbReference type="InterPro" id="IPR019786">
    <property type="entry name" value="Zinc_finger_PHD-type_CS"/>
</dbReference>
<feature type="region of interest" description="Disordered" evidence="10">
    <location>
        <begin position="240"/>
        <end position="277"/>
    </location>
</feature>
<keyword evidence="5 7" id="KW-0862">Zinc</keyword>
<feature type="binding site" evidence="7">
    <location>
        <position position="844"/>
    </location>
    <ligand>
        <name>Zn(2+)</name>
        <dbReference type="ChEBI" id="CHEBI:29105"/>
        <label>1</label>
    </ligand>
</feature>
<evidence type="ECO:0000313" key="13">
    <source>
        <dbReference type="Proteomes" id="UP000258309"/>
    </source>
</evidence>
<dbReference type="CDD" id="cd15505">
    <property type="entry name" value="PHD_ING"/>
    <property type="match status" value="1"/>
</dbReference>
<keyword evidence="3 7" id="KW-0479">Metal-binding</keyword>
<dbReference type="PROSITE" id="PS01359">
    <property type="entry name" value="ZF_PHD_1"/>
    <property type="match status" value="1"/>
</dbReference>
<feature type="non-terminal residue" evidence="12">
    <location>
        <position position="884"/>
    </location>
</feature>
<comment type="similarity">
    <text evidence="2">Belongs to the ING family.</text>
</comment>
<dbReference type="PANTHER" id="PTHR10333">
    <property type="entry name" value="INHIBITOR OF GROWTH PROTEIN"/>
    <property type="match status" value="1"/>
</dbReference>
<evidence type="ECO:0000256" key="8">
    <source>
        <dbReference type="PROSITE-ProRule" id="PRU00146"/>
    </source>
</evidence>
<evidence type="ECO:0000256" key="7">
    <source>
        <dbReference type="PIRSR" id="PIRSR628651-51"/>
    </source>
</evidence>
<sequence length="884" mass="96317">MTDRRKGPLQGGCVRPLGTTSANATGLARIKSLRECSTDFIGSWLNDSQVWSCRIKLPQSPSDQHKTIEDNSTTSDHHRSALGKPMDLSIGAASPGNKDQMEEPFPSLANMNSRMEVLELPTDPDAQATVTDFLDFTEYLPSDMIRSLTLVGKLDQTYRNSSASVHELTSTLGQLPQLPVDGKPDPIILREDISENLSEAVRSRTLSHAEACRMADNVERHYNRAKAILSKLQAMAEAYPPTREPTPVEEKSKSPQAARGGPKITLRLDGGGRPQENGTIRVRKHRIARITVPGEVLAPYELDYESYFSDSEEWNSEDDDFLTPRHTPGRSMGGNSGRIKLKLPKKEKIKTPKSRTPRAPGMGTNVHSSVAGISTSNALAKLKPPPENAVLGSEDAPWLQLTAWELAKLRKRMKKNAVWSPSDTMIARELKSLGRGIEAYRLAKQKAESAGQPFESAVTTTSTDNGTGKKVLAEGAISVDALGTDEIQLSNRGMKLNEAKKLKRENEAKELAKLAAEEAEESARKMAEAAQVMKGLFNRPTAKNATEEKKSSVKTPAKISVKKRKRESSPEIDIDKDKDKDKDKEKEKENEEEKPSTDAAKTIRPQLKRTKTETPVPPPRTTAANANNQVTPVPTESTTLSVSPTLVPSTILTDVSPIPPPVLSPKKSSTPILPPAKEIKRDQPSANTRRRGSLAPTPTPAPEPLPPRRPDSSRGKAASTEPVATTATTASTERARRSSTARNTPAPEPRAPSKRSKKPAPGVVTGGIEGSASVSVGRRAAAPRKKAYSKKRDGREGSATADAEVDDEGNLIDPNEARYCLCNRVSFGMMIACENNDCDKEWFHLECVGLTEPPARTTKWYCPECRVILGIGEKGEVNARGKKK</sequence>
<dbReference type="OMA" id="EVMIHRE"/>
<feature type="coiled-coil region" evidence="9">
    <location>
        <begin position="497"/>
        <end position="529"/>
    </location>
</feature>
<comment type="subcellular location">
    <subcellularLocation>
        <location evidence="1">Nucleus</location>
    </subcellularLocation>
</comment>
<dbReference type="CDD" id="cd17017">
    <property type="entry name" value="ING_Yng1p"/>
    <property type="match status" value="1"/>
</dbReference>
<protein>
    <recommendedName>
        <fullName evidence="11">PHD-type domain-containing protein</fullName>
    </recommendedName>
</protein>
<feature type="region of interest" description="Disordered" evidence="10">
    <location>
        <begin position="535"/>
        <end position="802"/>
    </location>
</feature>
<keyword evidence="13" id="KW-1185">Reference proteome</keyword>
<evidence type="ECO:0000256" key="2">
    <source>
        <dbReference type="ARBA" id="ARBA00010210"/>
    </source>
</evidence>
<dbReference type="EMBL" id="NCSJ02000016">
    <property type="protein sequence ID" value="RFU34772.1"/>
    <property type="molecule type" value="Genomic_DNA"/>
</dbReference>
<dbReference type="InterPro" id="IPR024610">
    <property type="entry name" value="ING_N_histone-binding"/>
</dbReference>
<gene>
    <name evidence="12" type="ORF">B7463_g1524</name>
</gene>
<dbReference type="AlphaFoldDB" id="A0A3E2HNJ6"/>
<feature type="region of interest" description="Disordered" evidence="10">
    <location>
        <begin position="1"/>
        <end position="20"/>
    </location>
</feature>